<keyword evidence="3" id="KW-0067">ATP-binding</keyword>
<gene>
    <name evidence="3" type="ORF">CTheo_8216</name>
</gene>
<reference evidence="3 4" key="1">
    <citation type="journal article" date="2019" name="Fungal Biol. Biotechnol.">
        <title>Draft genome sequence of fastidious pathogen Ceratobasidium theobromae, which causes vascular-streak dieback in Theobroma cacao.</title>
        <authorList>
            <person name="Ali S.S."/>
            <person name="Asman A."/>
            <person name="Shao J."/>
            <person name="Firmansyah A.P."/>
            <person name="Susilo A.W."/>
            <person name="Rosmana A."/>
            <person name="McMahon P."/>
            <person name="Junaid M."/>
            <person name="Guest D."/>
            <person name="Kheng T.Y."/>
            <person name="Meinhardt L.W."/>
            <person name="Bailey B.A."/>
        </authorList>
    </citation>
    <scope>NUCLEOTIDE SEQUENCE [LARGE SCALE GENOMIC DNA]</scope>
    <source>
        <strain evidence="3 4">CT2</strain>
    </source>
</reference>
<keyword evidence="3" id="KW-0547">Nucleotide-binding</keyword>
<feature type="compositionally biased region" description="Basic and acidic residues" evidence="1">
    <location>
        <begin position="1544"/>
        <end position="1562"/>
    </location>
</feature>
<feature type="compositionally biased region" description="Acidic residues" evidence="1">
    <location>
        <begin position="1306"/>
        <end position="1329"/>
    </location>
</feature>
<feature type="region of interest" description="Disordered" evidence="1">
    <location>
        <begin position="1538"/>
        <end position="1596"/>
    </location>
</feature>
<dbReference type="InterPro" id="IPR049468">
    <property type="entry name" value="Restrct_endonuc-II-like_dom"/>
</dbReference>
<dbReference type="GO" id="GO:0004386">
    <property type="term" value="F:helicase activity"/>
    <property type="evidence" value="ECO:0007669"/>
    <property type="project" value="UniProtKB-KW"/>
</dbReference>
<comment type="caution">
    <text evidence="3">The sequence shown here is derived from an EMBL/GenBank/DDBJ whole genome shotgun (WGS) entry which is preliminary data.</text>
</comment>
<keyword evidence="3" id="KW-0347">Helicase</keyword>
<dbReference type="OrthoDB" id="10620374at2759"/>
<evidence type="ECO:0000313" key="4">
    <source>
        <dbReference type="Proteomes" id="UP000383932"/>
    </source>
</evidence>
<sequence>MLDGVVDLSAAHPSGLAQLYAGRPTHLTSLIREHSALSVARQSLREVAGRTDSLARQFGVAPVYLAIGVASWTETVASEHGSATASAASSTTAASAASAASDSSAASAAAVADDFDADAAEAELARATAALDASRASHPDASSTARPAQPGVVRTVNVPVLLRPVRLSSATADAALTLDASIEVNPVLARALRRYGSTADVDAAARATLAGAGFSPRSAVERVAALGREHLPGFEIHEQQVIGAFVHPGQALVEDLDEVWDRARASALVAAVAGDEEARAALDVDLGEPVRVDRDPSEERGAGDLDPAQLDAVEAVSTGASLLLDAPPGSEVAETLAAVAADAAASGRTVVHVPATSADGHAVAGALHDLGLGDLVLDLTEDGSWRRHVADAIKESLGVEPPELDVPAIVDMREELTATRDRVSRYVDALHRERAPWGVSVDDALERLAELTSDAHAARTRARVDPGRLERLDDAGMDRAHELLARAHELGVMTRAASTSPWNGISVADVDEATDSLVRLQRLSDELLPAVIENAGYVAGATSIRRATTMGEWCEQLEMLDGVRESLDVFQPAVFERSAADMVIATASKQWREDRSVQMSASDRRHYAKAARDLVRPGRVVEDLHGELVKVQQRRETWRKHDPEGGWPTLPHGLDAMQATAQQTRELIDRLQPVLGTAPDAPVLMDVPLETLLERAGALADDDVTAQKLPRVNAVLTELDELGLSPLVADLASREVGAGELDEELTFCWWSSVLAQALRTDPDLEGLDASALSTTAQRLAALDAQQSASLAGPVRHAYARRVRTAVEERKADARALYIALSREDGVPLRDILALHPIALTVKPIWIIPPTLVPQVLAPDAVVDLAVLDASADVPVSRVVAAMVRASQVIVVGDLRRAETGLAAELGSLLPSVTLPTGRNALDAEIAAFLATNGYEGVVDAVPAPPGTERLALSLVDGRGMPAPGQSAVETVGAEVDRVVDLVIEHALTHPELSLGVVALNARHADEIRRAAAAAVSGSPALEEFFAAGISEPFTVVDLPEARSLRRDHVILAVGYAKTPHGRTIHSFGQVSERSGMVELVEALCASRGTTHVVSCLSAEDIDPERLHAPGARLLREVLARAAGQAPQAEAGSADVPDRLTADLVAALRRRDLLVVTGFGVEGGLRLPIAVGHPDAPGELLVAVLTDDADYVAEPSLRRRDRHWVERLEHRGWRVHRAYRASVFLDPEAEAARIAELIDDELALRTGLAAQEAVELVPEDAEDPLTSAPAQSPEDSETASSLEAGNAGSPEGAAPVEFEPLVASATEPEEGGADDVVAETAPEPEPEPEPGDGTSHADVAADRERAEPSSGSFPAETVGADDEAADISVEPSQEEDVADDDEEADVRQETSPQGDPAPERLTAPGHDEPVPFFQLPEADDASGVPAAQARAAARDVRPPIAQGLPLQAYTDDQLDDLVAWIRTDDVVRTDDEEVEELRPSGDSVAPVTGDADSGPSGPTGARTARTSASAQGQDSVAGRRHRRVVALSVQDTERVAQGLEPIEVAEDRRRRSIDALSDARSREGGVLGRDSSASDHANDARLLGDVPPHWGHGPAIA</sequence>
<proteinExistence type="predicted"/>
<dbReference type="EMBL" id="SSOP01000482">
    <property type="protein sequence ID" value="KAB5588342.1"/>
    <property type="molecule type" value="Genomic_DNA"/>
</dbReference>
<evidence type="ECO:0000256" key="1">
    <source>
        <dbReference type="SAM" id="MobiDB-lite"/>
    </source>
</evidence>
<feature type="region of interest" description="Disordered" evidence="1">
    <location>
        <begin position="1305"/>
        <end position="1433"/>
    </location>
</feature>
<feature type="compositionally biased region" description="Acidic residues" evidence="1">
    <location>
        <begin position="1371"/>
        <end position="1383"/>
    </location>
</feature>
<protein>
    <submittedName>
        <fullName evidence="3">DNA helicase</fullName>
    </submittedName>
</protein>
<dbReference type="Pfam" id="PF18741">
    <property type="entry name" value="MTES_1575"/>
    <property type="match status" value="1"/>
</dbReference>
<feature type="region of interest" description="Disordered" evidence="1">
    <location>
        <begin position="1261"/>
        <end position="1293"/>
    </location>
</feature>
<name>A0A5N5Q998_9AGAM</name>
<feature type="domain" description="Restriction endonuclease type II-like" evidence="2">
    <location>
        <begin position="1142"/>
        <end position="1236"/>
    </location>
</feature>
<keyword evidence="4" id="KW-1185">Reference proteome</keyword>
<evidence type="ECO:0000313" key="3">
    <source>
        <dbReference type="EMBL" id="KAB5588342.1"/>
    </source>
</evidence>
<organism evidence="3 4">
    <name type="scientific">Ceratobasidium theobromae</name>
    <dbReference type="NCBI Taxonomy" id="1582974"/>
    <lineage>
        <taxon>Eukaryota</taxon>
        <taxon>Fungi</taxon>
        <taxon>Dikarya</taxon>
        <taxon>Basidiomycota</taxon>
        <taxon>Agaricomycotina</taxon>
        <taxon>Agaricomycetes</taxon>
        <taxon>Cantharellales</taxon>
        <taxon>Ceratobasidiaceae</taxon>
        <taxon>Ceratobasidium</taxon>
    </lineage>
</organism>
<dbReference type="Proteomes" id="UP000383932">
    <property type="component" value="Unassembled WGS sequence"/>
</dbReference>
<accession>A0A5N5Q998</accession>
<keyword evidence="3" id="KW-0378">Hydrolase</keyword>
<feature type="region of interest" description="Disordered" evidence="1">
    <location>
        <begin position="1470"/>
        <end position="1521"/>
    </location>
</feature>
<feature type="compositionally biased region" description="Low complexity" evidence="1">
    <location>
        <begin position="1500"/>
        <end position="1509"/>
    </location>
</feature>
<evidence type="ECO:0000259" key="2">
    <source>
        <dbReference type="Pfam" id="PF18741"/>
    </source>
</evidence>